<evidence type="ECO:0000313" key="3">
    <source>
        <dbReference type="Proteomes" id="UP000651738"/>
    </source>
</evidence>
<evidence type="ECO:0000313" key="2">
    <source>
        <dbReference type="EMBL" id="MBH8579762.1"/>
    </source>
</evidence>
<dbReference type="EMBL" id="JAEDAF010000004">
    <property type="protein sequence ID" value="MBH8579762.1"/>
    <property type="molecule type" value="Genomic_DNA"/>
</dbReference>
<dbReference type="InterPro" id="IPR051531">
    <property type="entry name" value="N-acetyltransferase"/>
</dbReference>
<reference evidence="2 3" key="1">
    <citation type="submission" date="2020-12" db="EMBL/GenBank/DDBJ databases">
        <title>Draft genome sequence of Halomonas pacifica strain CARE-V15.</title>
        <authorList>
            <person name="Vignesh N."/>
            <person name="Thabitha A."/>
            <person name="Saravanan R."/>
            <person name="Manigandan V."/>
        </authorList>
    </citation>
    <scope>NUCLEOTIDE SEQUENCE [LARGE SCALE GENOMIC DNA]</scope>
    <source>
        <strain evidence="2 3">CARE-V15</strain>
    </source>
</reference>
<dbReference type="AlphaFoldDB" id="A0ABD4L0Z9"/>
<evidence type="ECO:0000259" key="1">
    <source>
        <dbReference type="PROSITE" id="PS51186"/>
    </source>
</evidence>
<dbReference type="PANTHER" id="PTHR43792">
    <property type="entry name" value="GNAT FAMILY, PUTATIVE (AFU_ORTHOLOGUE AFUA_3G00765)-RELATED-RELATED"/>
    <property type="match status" value="1"/>
</dbReference>
<dbReference type="PROSITE" id="PS51186">
    <property type="entry name" value="GNAT"/>
    <property type="match status" value="1"/>
</dbReference>
<name>A0ABD4L0Z9_9GAMM</name>
<comment type="caution">
    <text evidence="2">The sequence shown here is derived from an EMBL/GenBank/DDBJ whole genome shotgun (WGS) entry which is preliminary data.</text>
</comment>
<dbReference type="Proteomes" id="UP000651738">
    <property type="component" value="Unassembled WGS sequence"/>
</dbReference>
<organism evidence="2 3">
    <name type="scientific">Bisbaumannia pacifica</name>
    <dbReference type="NCBI Taxonomy" id="77098"/>
    <lineage>
        <taxon>Bacteria</taxon>
        <taxon>Pseudomonadati</taxon>
        <taxon>Pseudomonadota</taxon>
        <taxon>Gammaproteobacteria</taxon>
        <taxon>Oceanospirillales</taxon>
        <taxon>Halomonadaceae</taxon>
        <taxon>Bisbaumannia</taxon>
    </lineage>
</organism>
<accession>A0ABD4L0Z9</accession>
<dbReference type="SUPFAM" id="SSF55729">
    <property type="entry name" value="Acyl-CoA N-acyltransferases (Nat)"/>
    <property type="match status" value="1"/>
</dbReference>
<sequence length="184" mass="19641">MMEIAQTPRLRLRELDNGDVPALAAILADPEVMRYSLGGVHDEAQTRRFIAGCRASYAEHGLGPWALVDTASGELAGFCGLSHDTIDGVQEVHLGYRLATRFWGRGLATEAARRVVALGFTAHRLASLVAIIEPAHGASRRVAEKVGFQDAASTAFQGWEVRLYRLTAAAWAETASPSGQAAGA</sequence>
<dbReference type="InterPro" id="IPR016181">
    <property type="entry name" value="Acyl_CoA_acyltransferase"/>
</dbReference>
<proteinExistence type="predicted"/>
<protein>
    <submittedName>
        <fullName evidence="2">GNAT family N-acetyltransferase</fullName>
    </submittedName>
</protein>
<feature type="domain" description="N-acetyltransferase" evidence="1">
    <location>
        <begin position="10"/>
        <end position="176"/>
    </location>
</feature>
<gene>
    <name evidence="2" type="ORF">I7V36_06590</name>
</gene>
<dbReference type="PANTHER" id="PTHR43792:SF1">
    <property type="entry name" value="N-ACETYLTRANSFERASE DOMAIN-CONTAINING PROTEIN"/>
    <property type="match status" value="1"/>
</dbReference>
<dbReference type="Gene3D" id="3.40.630.30">
    <property type="match status" value="1"/>
</dbReference>
<dbReference type="InterPro" id="IPR000182">
    <property type="entry name" value="GNAT_dom"/>
</dbReference>
<dbReference type="Pfam" id="PF13302">
    <property type="entry name" value="Acetyltransf_3"/>
    <property type="match status" value="1"/>
</dbReference>